<sequence>MPVHFAAARSTAHSPIARALAKKALARAANDNGDSAQVRAEAGNADRTMHAALKHFAEHGLGAAKVAWRQAEQAHSTGDIQTYEWWFGICRTLDRRLAKRCAEEIALRSLLTGRIFK</sequence>
<protein>
    <submittedName>
        <fullName evidence="1">Uncharacterized protein</fullName>
    </submittedName>
</protein>
<comment type="caution">
    <text evidence="1">The sequence shown here is derived from an EMBL/GenBank/DDBJ whole genome shotgun (WGS) entry which is preliminary data.</text>
</comment>
<evidence type="ECO:0000313" key="2">
    <source>
        <dbReference type="Proteomes" id="UP000755104"/>
    </source>
</evidence>
<proteinExistence type="predicted"/>
<keyword evidence="2" id="KW-1185">Reference proteome</keyword>
<reference evidence="1 2" key="1">
    <citation type="submission" date="2021-08" db="EMBL/GenBank/DDBJ databases">
        <title>Comparative Genomics Analysis of the Genus Qipengyuania Reveals Extensive Genetic Diversity and Metabolic Versatility, Including the Description of Fifteen Novel Species.</title>
        <authorList>
            <person name="Liu Y."/>
        </authorList>
    </citation>
    <scope>NUCLEOTIDE SEQUENCE [LARGE SCALE GENOMIC DNA]</scope>
    <source>
        <strain evidence="1 2">6D47A</strain>
    </source>
</reference>
<dbReference type="EMBL" id="JAIGNO010000004">
    <property type="protein sequence ID" value="MBX7482702.1"/>
    <property type="molecule type" value="Genomic_DNA"/>
</dbReference>
<dbReference type="RefSeq" id="WP_221557941.1">
    <property type="nucleotide sequence ID" value="NZ_JAIGNO010000004.1"/>
</dbReference>
<evidence type="ECO:0000313" key="1">
    <source>
        <dbReference type="EMBL" id="MBX7482702.1"/>
    </source>
</evidence>
<dbReference type="Proteomes" id="UP000755104">
    <property type="component" value="Unassembled WGS sequence"/>
</dbReference>
<gene>
    <name evidence="1" type="ORF">K3174_09165</name>
</gene>
<name>A0ABS7J5W8_9SPHN</name>
<accession>A0ABS7J5W8</accession>
<organism evidence="1 2">
    <name type="scientific">Qipengyuania qiaonensis</name>
    <dbReference type="NCBI Taxonomy" id="2867240"/>
    <lineage>
        <taxon>Bacteria</taxon>
        <taxon>Pseudomonadati</taxon>
        <taxon>Pseudomonadota</taxon>
        <taxon>Alphaproteobacteria</taxon>
        <taxon>Sphingomonadales</taxon>
        <taxon>Erythrobacteraceae</taxon>
        <taxon>Qipengyuania</taxon>
    </lineage>
</organism>